<evidence type="ECO:0000313" key="2">
    <source>
        <dbReference type="EMBL" id="KAK7694480.1"/>
    </source>
</evidence>
<dbReference type="Proteomes" id="UP001385951">
    <property type="component" value="Unassembled WGS sequence"/>
</dbReference>
<sequence length="106" mass="11952">MPTFSNVVKRYAFTRNHARSFATHTPLLEKDCTSITPPYTQLLDNLSTVRRIIGGRPLTLAEKILYSHIHNPTESLADGKIIRGQSYLQLRPERVAMQDASAQMAL</sequence>
<comment type="caution">
    <text evidence="2">The sequence shown here is derived from an EMBL/GenBank/DDBJ whole genome shotgun (WGS) entry which is preliminary data.</text>
</comment>
<gene>
    <name evidence="2" type="ORF">QCA50_001666</name>
</gene>
<dbReference type="GO" id="GO:0005829">
    <property type="term" value="C:cytosol"/>
    <property type="evidence" value="ECO:0007669"/>
    <property type="project" value="TreeGrafter"/>
</dbReference>
<organism evidence="2 3">
    <name type="scientific">Cerrena zonata</name>
    <dbReference type="NCBI Taxonomy" id="2478898"/>
    <lineage>
        <taxon>Eukaryota</taxon>
        <taxon>Fungi</taxon>
        <taxon>Dikarya</taxon>
        <taxon>Basidiomycota</taxon>
        <taxon>Agaricomycotina</taxon>
        <taxon>Agaricomycetes</taxon>
        <taxon>Polyporales</taxon>
        <taxon>Cerrenaceae</taxon>
        <taxon>Cerrena</taxon>
    </lineage>
</organism>
<dbReference type="PANTHER" id="PTHR43160">
    <property type="entry name" value="ACONITATE HYDRATASE B"/>
    <property type="match status" value="1"/>
</dbReference>
<dbReference type="InterPro" id="IPR036008">
    <property type="entry name" value="Aconitase_4Fe-4S_dom"/>
</dbReference>
<dbReference type="GO" id="GO:0051539">
    <property type="term" value="F:4 iron, 4 sulfur cluster binding"/>
    <property type="evidence" value="ECO:0007669"/>
    <property type="project" value="TreeGrafter"/>
</dbReference>
<keyword evidence="3" id="KW-1185">Reference proteome</keyword>
<dbReference type="GO" id="GO:0003994">
    <property type="term" value="F:aconitate hydratase activity"/>
    <property type="evidence" value="ECO:0007669"/>
    <property type="project" value="TreeGrafter"/>
</dbReference>
<dbReference type="GO" id="GO:0005739">
    <property type="term" value="C:mitochondrion"/>
    <property type="evidence" value="ECO:0007669"/>
    <property type="project" value="TreeGrafter"/>
</dbReference>
<evidence type="ECO:0000313" key="3">
    <source>
        <dbReference type="Proteomes" id="UP001385951"/>
    </source>
</evidence>
<reference evidence="2 3" key="1">
    <citation type="submission" date="2022-09" db="EMBL/GenBank/DDBJ databases">
        <authorList>
            <person name="Palmer J.M."/>
        </authorList>
    </citation>
    <scope>NUCLEOTIDE SEQUENCE [LARGE SCALE GENOMIC DNA]</scope>
    <source>
        <strain evidence="2 3">DSM 7382</strain>
    </source>
</reference>
<dbReference type="InterPro" id="IPR015931">
    <property type="entry name" value="Acnase/IPM_dHydase_lsu_aba_1/3"/>
</dbReference>
<dbReference type="AlphaFoldDB" id="A0AAW0GXI5"/>
<name>A0AAW0GXI5_9APHY</name>
<accession>A0AAW0GXI5</accession>
<dbReference type="Gene3D" id="3.30.499.10">
    <property type="entry name" value="Aconitase, domain 3"/>
    <property type="match status" value="1"/>
</dbReference>
<keyword evidence="1" id="KW-0408">Iron</keyword>
<protein>
    <submittedName>
        <fullName evidence="2">Uncharacterized protein</fullName>
    </submittedName>
</protein>
<dbReference type="EMBL" id="JASBNA010000002">
    <property type="protein sequence ID" value="KAK7694480.1"/>
    <property type="molecule type" value="Genomic_DNA"/>
</dbReference>
<proteinExistence type="predicted"/>
<dbReference type="SUPFAM" id="SSF53732">
    <property type="entry name" value="Aconitase iron-sulfur domain"/>
    <property type="match status" value="1"/>
</dbReference>
<evidence type="ECO:0000256" key="1">
    <source>
        <dbReference type="ARBA" id="ARBA00023004"/>
    </source>
</evidence>
<dbReference type="PANTHER" id="PTHR43160:SF2">
    <property type="entry name" value="HOMOCITRATE DEHYDRATASE, MITOCHONDRIAL"/>
    <property type="match status" value="1"/>
</dbReference>
<dbReference type="InterPro" id="IPR050926">
    <property type="entry name" value="Aconitase/IPM_isomerase"/>
</dbReference>